<reference evidence="1" key="1">
    <citation type="journal article" date="2012" name="Nature">
        <title>The oyster genome reveals stress adaptation and complexity of shell formation.</title>
        <authorList>
            <person name="Zhang G."/>
            <person name="Fang X."/>
            <person name="Guo X."/>
            <person name="Li L."/>
            <person name="Luo R."/>
            <person name="Xu F."/>
            <person name="Yang P."/>
            <person name="Zhang L."/>
            <person name="Wang X."/>
            <person name="Qi H."/>
            <person name="Xiong Z."/>
            <person name="Que H."/>
            <person name="Xie Y."/>
            <person name="Holland P.W."/>
            <person name="Paps J."/>
            <person name="Zhu Y."/>
            <person name="Wu F."/>
            <person name="Chen Y."/>
            <person name="Wang J."/>
            <person name="Peng C."/>
            <person name="Meng J."/>
            <person name="Yang L."/>
            <person name="Liu J."/>
            <person name="Wen B."/>
            <person name="Zhang N."/>
            <person name="Huang Z."/>
            <person name="Zhu Q."/>
            <person name="Feng Y."/>
            <person name="Mount A."/>
            <person name="Hedgecock D."/>
            <person name="Xu Z."/>
            <person name="Liu Y."/>
            <person name="Domazet-Loso T."/>
            <person name="Du Y."/>
            <person name="Sun X."/>
            <person name="Zhang S."/>
            <person name="Liu B."/>
            <person name="Cheng P."/>
            <person name="Jiang X."/>
            <person name="Li J."/>
            <person name="Fan D."/>
            <person name="Wang W."/>
            <person name="Fu W."/>
            <person name="Wang T."/>
            <person name="Wang B."/>
            <person name="Zhang J."/>
            <person name="Peng Z."/>
            <person name="Li Y."/>
            <person name="Li N."/>
            <person name="Wang J."/>
            <person name="Chen M."/>
            <person name="He Y."/>
            <person name="Tan F."/>
            <person name="Song X."/>
            <person name="Zheng Q."/>
            <person name="Huang R."/>
            <person name="Yang H."/>
            <person name="Du X."/>
            <person name="Chen L."/>
            <person name="Yang M."/>
            <person name="Gaffney P.M."/>
            <person name="Wang S."/>
            <person name="Luo L."/>
            <person name="She Z."/>
            <person name="Ming Y."/>
            <person name="Huang W."/>
            <person name="Zhang S."/>
            <person name="Huang B."/>
            <person name="Zhang Y."/>
            <person name="Qu T."/>
            <person name="Ni P."/>
            <person name="Miao G."/>
            <person name="Wang J."/>
            <person name="Wang Q."/>
            <person name="Steinberg C.E."/>
            <person name="Wang H."/>
            <person name="Li N."/>
            <person name="Qian L."/>
            <person name="Zhang G."/>
            <person name="Li Y."/>
            <person name="Yang H."/>
            <person name="Liu X."/>
            <person name="Wang J."/>
            <person name="Yin Y."/>
            <person name="Wang J."/>
        </authorList>
    </citation>
    <scope>NUCLEOTIDE SEQUENCE [LARGE SCALE GENOMIC DNA]</scope>
    <source>
        <strain evidence="1">05x7-T-G4-1.051#20</strain>
    </source>
</reference>
<name>K1PYG1_MAGGI</name>
<proteinExistence type="predicted"/>
<dbReference type="EMBL" id="JH817401">
    <property type="protein sequence ID" value="EKC26678.1"/>
    <property type="molecule type" value="Genomic_DNA"/>
</dbReference>
<sequence>MDYHRGLLRQRGHGFLGPLLKLRLPLVGSAVAPLLGDLAGGLIKKIKHRQKGSGFVTNALKTAAKHGILVTGNAAIDSLNNKGKFMQGLRRHGTQTLRNVGVHAVEQQLRRNLPILRAPIVGSVLNKTLMPVVRRKVGTAIDNTVNKILRQKGKGFATELI</sequence>
<accession>K1PYG1</accession>
<evidence type="ECO:0000313" key="1">
    <source>
        <dbReference type="EMBL" id="EKC26678.1"/>
    </source>
</evidence>
<gene>
    <name evidence="1" type="ORF">CGI_10005846</name>
</gene>
<dbReference type="HOGENOM" id="CLU_1645355_0_0_1"/>
<dbReference type="InParanoid" id="K1PYG1"/>
<organism evidence="1">
    <name type="scientific">Magallana gigas</name>
    <name type="common">Pacific oyster</name>
    <name type="synonym">Crassostrea gigas</name>
    <dbReference type="NCBI Taxonomy" id="29159"/>
    <lineage>
        <taxon>Eukaryota</taxon>
        <taxon>Metazoa</taxon>
        <taxon>Spiralia</taxon>
        <taxon>Lophotrochozoa</taxon>
        <taxon>Mollusca</taxon>
        <taxon>Bivalvia</taxon>
        <taxon>Autobranchia</taxon>
        <taxon>Pteriomorphia</taxon>
        <taxon>Ostreida</taxon>
        <taxon>Ostreoidea</taxon>
        <taxon>Ostreidae</taxon>
        <taxon>Magallana</taxon>
    </lineage>
</organism>
<protein>
    <submittedName>
        <fullName evidence="1">Uncharacterized protein</fullName>
    </submittedName>
</protein>
<dbReference type="AlphaFoldDB" id="K1PYG1"/>